<keyword evidence="2" id="KW-1185">Reference proteome</keyword>
<proteinExistence type="predicted"/>
<accession>A0ABV4YUE1</accession>
<comment type="caution">
    <text evidence="1">The sequence shown here is derived from an EMBL/GenBank/DDBJ whole genome shotgun (WGS) entry which is preliminary data.</text>
</comment>
<dbReference type="Proteomes" id="UP001241748">
    <property type="component" value="Unassembled WGS sequence"/>
</dbReference>
<reference evidence="1 2" key="1">
    <citation type="submission" date="2024-05" db="EMBL/GenBank/DDBJ databases">
        <authorList>
            <person name="Venkateswaran K."/>
        </authorList>
    </citation>
    <scope>NUCLEOTIDE SEQUENCE [LARGE SCALE GENOMIC DNA]</scope>
    <source>
        <strain evidence="1 2">179-C4-2-HS</strain>
    </source>
</reference>
<evidence type="ECO:0008006" key="3">
    <source>
        <dbReference type="Google" id="ProtNLM"/>
    </source>
</evidence>
<protein>
    <recommendedName>
        <fullName evidence="3">GIY-YIG nuclease family protein</fullName>
    </recommendedName>
</protein>
<evidence type="ECO:0000313" key="2">
    <source>
        <dbReference type="Proteomes" id="UP001241748"/>
    </source>
</evidence>
<sequence>MRIEISSNGIKLTAVPDESELSKARVFYVYERFIKDTDQVFYIGKGKGDRFKQLDRRNFYFLKVKEHFDCDVRIVKEGLSEYEASVLEEEWFSQREKEGHILTNIAVPNGVGANDLPEKYEYMLPLL</sequence>
<evidence type="ECO:0000313" key="1">
    <source>
        <dbReference type="EMBL" id="MFB3167470.1"/>
    </source>
</evidence>
<name>A0ABV4YUE1_9BACI</name>
<organism evidence="1 2">
    <name type="scientific">Neobacillus driksii</name>
    <dbReference type="NCBI Taxonomy" id="3035913"/>
    <lineage>
        <taxon>Bacteria</taxon>
        <taxon>Bacillati</taxon>
        <taxon>Bacillota</taxon>
        <taxon>Bacilli</taxon>
        <taxon>Bacillales</taxon>
        <taxon>Bacillaceae</taxon>
        <taxon>Neobacillus</taxon>
    </lineage>
</organism>
<gene>
    <name evidence="1" type="ORF">P5G62_010150</name>
</gene>
<dbReference type="EMBL" id="JAROBZ020000001">
    <property type="protein sequence ID" value="MFB3167470.1"/>
    <property type="molecule type" value="Genomic_DNA"/>
</dbReference>
<dbReference type="RefSeq" id="WP_306075003.1">
    <property type="nucleotide sequence ID" value="NZ_JAROBZ020000001.1"/>
</dbReference>